<accession>A0A9J6CHP3</accession>
<keyword evidence="3" id="KW-0464">Manganese</keyword>
<keyword evidence="5" id="KW-0326">Glycosidase</keyword>
<dbReference type="GO" id="GO:0016798">
    <property type="term" value="F:hydrolase activity, acting on glycosyl bonds"/>
    <property type="evidence" value="ECO:0007669"/>
    <property type="project" value="UniProtKB-KW"/>
</dbReference>
<dbReference type="GO" id="GO:0004730">
    <property type="term" value="F:pseudouridylate synthase activity"/>
    <property type="evidence" value="ECO:0007669"/>
    <property type="project" value="InterPro"/>
</dbReference>
<dbReference type="AlphaFoldDB" id="A0A9J6CHP3"/>
<evidence type="ECO:0000256" key="1">
    <source>
        <dbReference type="ARBA" id="ARBA00022723"/>
    </source>
</evidence>
<evidence type="ECO:0000256" key="5">
    <source>
        <dbReference type="ARBA" id="ARBA00023295"/>
    </source>
</evidence>
<dbReference type="Pfam" id="PF04227">
    <property type="entry name" value="Indigoidine_A"/>
    <property type="match status" value="1"/>
</dbReference>
<dbReference type="PANTHER" id="PTHR42909:SF1">
    <property type="entry name" value="CARBOHYDRATE KINASE PFKB DOMAIN-CONTAINING PROTEIN"/>
    <property type="match status" value="1"/>
</dbReference>
<evidence type="ECO:0000313" key="7">
    <source>
        <dbReference type="EMBL" id="KAG5681469.1"/>
    </source>
</evidence>
<keyword evidence="8" id="KW-1185">Reference proteome</keyword>
<reference evidence="7" key="1">
    <citation type="submission" date="2021-03" db="EMBL/GenBank/DDBJ databases">
        <title>Chromosome level genome of the anhydrobiotic midge Polypedilum vanderplanki.</title>
        <authorList>
            <person name="Yoshida Y."/>
            <person name="Kikawada T."/>
            <person name="Gusev O."/>
        </authorList>
    </citation>
    <scope>NUCLEOTIDE SEQUENCE</scope>
    <source>
        <strain evidence="7">NIAS01</strain>
        <tissue evidence="7">Whole body or cell culture</tissue>
    </source>
</reference>
<keyword evidence="1" id="KW-0479">Metal-binding</keyword>
<comment type="caution">
    <text evidence="7">The sequence shown here is derived from an EMBL/GenBank/DDBJ whole genome shotgun (WGS) entry which is preliminary data.</text>
</comment>
<keyword evidence="4" id="KW-0456">Lyase</keyword>
<organism evidence="7 8">
    <name type="scientific">Polypedilum vanderplanki</name>
    <name type="common">Sleeping chironomid midge</name>
    <dbReference type="NCBI Taxonomy" id="319348"/>
    <lineage>
        <taxon>Eukaryota</taxon>
        <taxon>Metazoa</taxon>
        <taxon>Ecdysozoa</taxon>
        <taxon>Arthropoda</taxon>
        <taxon>Hexapoda</taxon>
        <taxon>Insecta</taxon>
        <taxon>Pterygota</taxon>
        <taxon>Neoptera</taxon>
        <taxon>Endopterygota</taxon>
        <taxon>Diptera</taxon>
        <taxon>Nematocera</taxon>
        <taxon>Chironomoidea</taxon>
        <taxon>Chironomidae</taxon>
        <taxon>Chironominae</taxon>
        <taxon>Polypedilum</taxon>
        <taxon>Polypedilum</taxon>
    </lineage>
</organism>
<dbReference type="Gene3D" id="3.40.1790.10">
    <property type="entry name" value="Indigoidine synthase domain"/>
    <property type="match status" value="1"/>
</dbReference>
<evidence type="ECO:0000256" key="4">
    <source>
        <dbReference type="ARBA" id="ARBA00023239"/>
    </source>
</evidence>
<dbReference type="InterPro" id="IPR022830">
    <property type="entry name" value="Indigdn_synthA-like"/>
</dbReference>
<protein>
    <recommendedName>
        <fullName evidence="9">Pseudouridine-5'-phosphate glycosidase</fullName>
    </recommendedName>
</protein>
<proteinExistence type="inferred from homology"/>
<dbReference type="SUPFAM" id="SSF110581">
    <property type="entry name" value="Indigoidine synthase A-like"/>
    <property type="match status" value="1"/>
</dbReference>
<gene>
    <name evidence="7" type="ORF">PVAND_010901</name>
</gene>
<dbReference type="InterPro" id="IPR007342">
    <property type="entry name" value="PsuG"/>
</dbReference>
<dbReference type="GO" id="GO:0046872">
    <property type="term" value="F:metal ion binding"/>
    <property type="evidence" value="ECO:0007669"/>
    <property type="project" value="UniProtKB-KW"/>
</dbReference>
<evidence type="ECO:0000256" key="2">
    <source>
        <dbReference type="ARBA" id="ARBA00022801"/>
    </source>
</evidence>
<keyword evidence="6" id="KW-0175">Coiled coil</keyword>
<dbReference type="OrthoDB" id="198885at2759"/>
<evidence type="ECO:0008006" key="9">
    <source>
        <dbReference type="Google" id="ProtNLM"/>
    </source>
</evidence>
<evidence type="ECO:0000256" key="3">
    <source>
        <dbReference type="ARBA" id="ARBA00023211"/>
    </source>
</evidence>
<sequence>MYRTCTLYSTYRRNLFNLRQLSSFLFDIKPEVHDALSNNRAVVALESTIITHGMPSPYNLKTAIEVEEIVREQGAIPATIAILNGKIKIGLSRSELEELAGCKTKVIKTSRRDLAYVLSQKLNGGTTVASTLICANLCGIKLFATGGIGGVHRNGEFTLDISADLIEMGKSSVAVVSSGIKSILDIPRTMEFLETQGVCVATFKCPDKEFPAFYTRASGTKAQYNFNDAADAAQCINKSIQLGLNSSTLIGVPVPKEHAMDEFVINNAIEKALVETDKKGIKGKEVTPYLLSAISEITKGKSLQTNMALIKENARVASKIAVELENLQNNNERVLRKNKNSVESSSAPLVIGGSILDIHYRVNEGEKPLEVSKCNKLTSFL</sequence>
<evidence type="ECO:0000256" key="6">
    <source>
        <dbReference type="SAM" id="Coils"/>
    </source>
</evidence>
<feature type="coiled-coil region" evidence="6">
    <location>
        <begin position="317"/>
        <end position="344"/>
    </location>
</feature>
<evidence type="ECO:0000313" key="8">
    <source>
        <dbReference type="Proteomes" id="UP001107558"/>
    </source>
</evidence>
<dbReference type="HAMAP" id="MF_01876">
    <property type="entry name" value="PsiMP_glycosidase"/>
    <property type="match status" value="1"/>
</dbReference>
<dbReference type="Proteomes" id="UP001107558">
    <property type="component" value="Chromosome 1"/>
</dbReference>
<dbReference type="PANTHER" id="PTHR42909">
    <property type="entry name" value="ZGC:136858"/>
    <property type="match status" value="1"/>
</dbReference>
<dbReference type="EMBL" id="JADBJN010000001">
    <property type="protein sequence ID" value="KAG5681469.1"/>
    <property type="molecule type" value="Genomic_DNA"/>
</dbReference>
<name>A0A9J6CHP3_POLVA</name>
<dbReference type="GO" id="GO:0005737">
    <property type="term" value="C:cytoplasm"/>
    <property type="evidence" value="ECO:0007669"/>
    <property type="project" value="TreeGrafter"/>
</dbReference>
<keyword evidence="2" id="KW-0378">Hydrolase</keyword>